<reference evidence="2 3" key="1">
    <citation type="journal article" date="2016" name="Genome Biol. Evol.">
        <title>Draft genome sequence of an aflatoxigenic Aspergillus species, A. bombycis.</title>
        <authorList>
            <person name="Moore G.G."/>
            <person name="Mack B.M."/>
            <person name="Beltz S.B."/>
            <person name="Gilbert M.K."/>
        </authorList>
    </citation>
    <scope>NUCLEOTIDE SEQUENCE [LARGE SCALE GENOMIC DNA]</scope>
    <source>
        <strain evidence="3">NRRL 26010</strain>
    </source>
</reference>
<dbReference type="InterPro" id="IPR032675">
    <property type="entry name" value="LRR_dom_sf"/>
</dbReference>
<dbReference type="Proteomes" id="UP000179179">
    <property type="component" value="Unassembled WGS sequence"/>
</dbReference>
<dbReference type="GeneID" id="34452920"/>
<proteinExistence type="predicted"/>
<evidence type="ECO:0000313" key="2">
    <source>
        <dbReference type="EMBL" id="OGM41977.1"/>
    </source>
</evidence>
<protein>
    <submittedName>
        <fullName evidence="2">NCS1 allantoate transporter</fullName>
    </submittedName>
</protein>
<dbReference type="AlphaFoldDB" id="A0A1F7ZRD2"/>
<feature type="region of interest" description="Disordered" evidence="1">
    <location>
        <begin position="495"/>
        <end position="531"/>
    </location>
</feature>
<keyword evidence="3" id="KW-1185">Reference proteome</keyword>
<comment type="caution">
    <text evidence="2">The sequence shown here is derived from an EMBL/GenBank/DDBJ whole genome shotgun (WGS) entry which is preliminary data.</text>
</comment>
<dbReference type="STRING" id="109264.A0A1F7ZRD2"/>
<accession>A0A1F7ZRD2</accession>
<dbReference type="OrthoDB" id="3945550at2759"/>
<gene>
    <name evidence="2" type="ORF">ABOM_009530</name>
</gene>
<evidence type="ECO:0000313" key="3">
    <source>
        <dbReference type="Proteomes" id="UP000179179"/>
    </source>
</evidence>
<sequence length="655" mass="74146">MNLEGLPPFRRLPSELIRLIFTLLVSDGPTSLHDLKLVSRLFYNHASIAARSIIYRDIAIKVCRHYALTKSTEEIVNGLDKTRSFHCVRRLIIEESLSTCEADVSCKVRVDWCPPKLTDLRRTDLDEPYEPACAAGLQETPWCPNTRDADARLSDRRNHAWRPVAELIRNLPALTDLFFRCGGQFPACLLDALHDCAPRSRLHLQTFSLPGVDALMEDSQEHRLVFSPALHSIMLQYNENGVCGYDNSPCYRMKTIQRLVKSAPNLKEVQVTRREARKTFTSAPITSPLRKPKTDEDGTSLSPASLKLLRIIDQVPLTARTLLEWGRHTRFSELETLELCSLAEPKALMVWSQQLQFPKLKVLYLQVKAHAFLEEDTPTTEFYEAATHFIKSLPPLKELYFEGWHSQVSVDPLGHHHGCCLRRLDLAGPQAWQCLTERDILQLGEHCPLLESLDLMIPRSQGDATEVALYKAIGTLPHLKYLHLHLDISDASLGTSQDNMVTDPEQEFRRDRNPLPNRNTKPPSEPSFDEFGNEISIKDLGGCYRSRNGHVQRLFRNCAIDSSLASSAIQDRFATLDSFLEDEFATTSAVMQDLHTSICSLREMMQTQTTAMQEMKASVAALRRDAVVTPEVPHPTPGGLFRKRPPAPVRFVCHM</sequence>
<evidence type="ECO:0000256" key="1">
    <source>
        <dbReference type="SAM" id="MobiDB-lite"/>
    </source>
</evidence>
<dbReference type="Gene3D" id="3.80.10.10">
    <property type="entry name" value="Ribonuclease Inhibitor"/>
    <property type="match status" value="1"/>
</dbReference>
<dbReference type="RefSeq" id="XP_022385694.1">
    <property type="nucleotide sequence ID" value="XM_022536658.1"/>
</dbReference>
<organism evidence="2 3">
    <name type="scientific">Aspergillus bombycis</name>
    <dbReference type="NCBI Taxonomy" id="109264"/>
    <lineage>
        <taxon>Eukaryota</taxon>
        <taxon>Fungi</taxon>
        <taxon>Dikarya</taxon>
        <taxon>Ascomycota</taxon>
        <taxon>Pezizomycotina</taxon>
        <taxon>Eurotiomycetes</taxon>
        <taxon>Eurotiomycetidae</taxon>
        <taxon>Eurotiales</taxon>
        <taxon>Aspergillaceae</taxon>
        <taxon>Aspergillus</taxon>
    </lineage>
</organism>
<dbReference type="EMBL" id="LYCR01000098">
    <property type="protein sequence ID" value="OGM41977.1"/>
    <property type="molecule type" value="Genomic_DNA"/>
</dbReference>
<dbReference type="SUPFAM" id="SSF52047">
    <property type="entry name" value="RNI-like"/>
    <property type="match status" value="1"/>
</dbReference>
<name>A0A1F7ZRD2_9EURO</name>